<dbReference type="InterPro" id="IPR036866">
    <property type="entry name" value="RibonucZ/Hydroxyglut_hydro"/>
</dbReference>
<dbReference type="GO" id="GO:0017001">
    <property type="term" value="P:antibiotic catabolic process"/>
    <property type="evidence" value="ECO:0007669"/>
    <property type="project" value="UniProtKB-ARBA"/>
</dbReference>
<dbReference type="InterPro" id="IPR001279">
    <property type="entry name" value="Metallo-B-lactamas"/>
</dbReference>
<dbReference type="SUPFAM" id="SSF56281">
    <property type="entry name" value="Metallo-hydrolase/oxidoreductase"/>
    <property type="match status" value="1"/>
</dbReference>
<evidence type="ECO:0000256" key="2">
    <source>
        <dbReference type="SAM" id="SignalP"/>
    </source>
</evidence>
<dbReference type="InterPro" id="IPR050855">
    <property type="entry name" value="NDM-1-like"/>
</dbReference>
<name>A0AAV3TYX2_9ALTE</name>
<dbReference type="PANTHER" id="PTHR42951:SF4">
    <property type="entry name" value="ACYL-COENZYME A THIOESTERASE MBLAC2"/>
    <property type="match status" value="1"/>
</dbReference>
<evidence type="ECO:0000313" key="4">
    <source>
        <dbReference type="EMBL" id="GAA4935315.1"/>
    </source>
</evidence>
<reference evidence="5" key="1">
    <citation type="journal article" date="2019" name="Int. J. Syst. Evol. Microbiol.">
        <title>The Global Catalogue of Microorganisms (GCM) 10K type strain sequencing project: providing services to taxonomists for standard genome sequencing and annotation.</title>
        <authorList>
            <consortium name="The Broad Institute Genomics Platform"/>
            <consortium name="The Broad Institute Genome Sequencing Center for Infectious Disease"/>
            <person name="Wu L."/>
            <person name="Ma J."/>
        </authorList>
    </citation>
    <scope>NUCLEOTIDE SEQUENCE [LARGE SCALE GENOMIC DNA]</scope>
    <source>
        <strain evidence="5">JCM 19134</strain>
    </source>
</reference>
<dbReference type="RefSeq" id="WP_345418255.1">
    <property type="nucleotide sequence ID" value="NZ_AP031496.1"/>
</dbReference>
<dbReference type="Pfam" id="PF00753">
    <property type="entry name" value="Lactamase_B"/>
    <property type="match status" value="1"/>
</dbReference>
<comment type="caution">
    <text evidence="4">The sequence shown here is derived from an EMBL/GenBank/DDBJ whole genome shotgun (WGS) entry which is preliminary data.</text>
</comment>
<dbReference type="EMBL" id="BAABLX010000007">
    <property type="protein sequence ID" value="GAA4935315.1"/>
    <property type="molecule type" value="Genomic_DNA"/>
</dbReference>
<dbReference type="Proteomes" id="UP001409585">
    <property type="component" value="Unassembled WGS sequence"/>
</dbReference>
<dbReference type="CDD" id="cd16282">
    <property type="entry name" value="metallo-hydrolase-like_MBL-fold"/>
    <property type="match status" value="1"/>
</dbReference>
<evidence type="ECO:0000313" key="5">
    <source>
        <dbReference type="Proteomes" id="UP001409585"/>
    </source>
</evidence>
<dbReference type="SMART" id="SM00849">
    <property type="entry name" value="Lactamase_B"/>
    <property type="match status" value="1"/>
</dbReference>
<sequence>MSVLKQVKMWSLAIAMTASGAVFSDDEAGVALAKVKDNIYMITGPGGNVGLFVGDQANVLIDDKFEAQGSPILKLVAEVSNRPLEYVFNTHWHNDHTGSNVVMGNTGATIVAHENVRELLAKGTTLKAFNRVIEPYPKEALPEITFDQSITLHINDETLAVQHIPNAHSNGDSVLYFKKANVVHTGDLFFNGIYPFIDAEHGGRIKGMIAGIQMVLGQINADTVIIPGHGPLATVDDLHAFKAMLEATVAALEPLMAQGLSTEEIVAKQPTKALDEQWGKGFLSPDQWVAIAVSSLQQ</sequence>
<dbReference type="AlphaFoldDB" id="A0AAV3TYX2"/>
<feature type="chain" id="PRO_5043932317" evidence="2">
    <location>
        <begin position="25"/>
        <end position="298"/>
    </location>
</feature>
<organism evidence="4 5">
    <name type="scientific">Halioxenophilus aromaticivorans</name>
    <dbReference type="NCBI Taxonomy" id="1306992"/>
    <lineage>
        <taxon>Bacteria</taxon>
        <taxon>Pseudomonadati</taxon>
        <taxon>Pseudomonadota</taxon>
        <taxon>Gammaproteobacteria</taxon>
        <taxon>Alteromonadales</taxon>
        <taxon>Alteromonadaceae</taxon>
        <taxon>Halioxenophilus</taxon>
    </lineage>
</organism>
<keyword evidence="5" id="KW-1185">Reference proteome</keyword>
<gene>
    <name evidence="4" type="ORF">GCM10025791_10870</name>
</gene>
<evidence type="ECO:0000259" key="3">
    <source>
        <dbReference type="SMART" id="SM00849"/>
    </source>
</evidence>
<accession>A0AAV3TYX2</accession>
<evidence type="ECO:0000256" key="1">
    <source>
        <dbReference type="ARBA" id="ARBA00005250"/>
    </source>
</evidence>
<proteinExistence type="inferred from homology"/>
<keyword evidence="2" id="KW-0732">Signal</keyword>
<feature type="domain" description="Metallo-beta-lactamase" evidence="3">
    <location>
        <begin position="46"/>
        <end position="229"/>
    </location>
</feature>
<comment type="similarity">
    <text evidence="1">Belongs to the metallo-beta-lactamase superfamily. Class-B beta-lactamase family.</text>
</comment>
<dbReference type="PANTHER" id="PTHR42951">
    <property type="entry name" value="METALLO-BETA-LACTAMASE DOMAIN-CONTAINING"/>
    <property type="match status" value="1"/>
</dbReference>
<dbReference type="Gene3D" id="3.60.15.10">
    <property type="entry name" value="Ribonuclease Z/Hydroxyacylglutathione hydrolase-like"/>
    <property type="match status" value="1"/>
</dbReference>
<feature type="signal peptide" evidence="2">
    <location>
        <begin position="1"/>
        <end position="24"/>
    </location>
</feature>
<protein>
    <submittedName>
        <fullName evidence="4">MBL fold metallo-hydrolase</fullName>
    </submittedName>
</protein>